<dbReference type="InterPro" id="IPR036028">
    <property type="entry name" value="SH3-like_dom_sf"/>
</dbReference>
<dbReference type="CDD" id="cd11921">
    <property type="entry name" value="SH3_Vinexin_1"/>
    <property type="match status" value="1"/>
</dbReference>
<name>A0A8C3C0E2_CAIMO</name>
<dbReference type="PANTHER" id="PTHR14167:SF54">
    <property type="entry name" value="VINEXIN"/>
    <property type="match status" value="1"/>
</dbReference>
<dbReference type="Proteomes" id="UP000694556">
    <property type="component" value="Chromosome 23"/>
</dbReference>
<feature type="domain" description="SH3" evidence="5">
    <location>
        <begin position="312"/>
        <end position="373"/>
    </location>
</feature>
<proteinExistence type="predicted"/>
<sequence length="684" mass="72337">MGPPQDGPPLVAGSFLAGIWLLWGAHPDVPLVPTSPPPPRAPRGSAGCALPTAGHGWGTRSPEKLRAGLAARWVGRGWDEADPFPCPARVGTPCPGAWLSPRGGAGRWLPTPQGGDSGDSSPWGGGGHPHLQDPHPHPRAPGPRGSIPGGLSSSCAPGWNIFGGTSPAVTRRSPLSPRRLQSPPGAPHPPASPSMERGGLGLAGERSRAAPSRDLRPGTLPSLPDFGDPAEAVKREEKKMKAARLKFDFRAESPKELTLQKGDIVYIHKEVDRNWLEGEHHGRVGIFPSNYVEVLPPTEVPKPIKAPSIQVLEYGEALALYNFRGELPVELSFRKGERVCLVRRVDEHWYEGRISGTSRQGIFPATYVQVLKEPRVKASADDFPPSPASASPRLPAVAPSPQHSPGPRGPQVPAGSPGTPRRVPERGPGDPGGCPSSPHPLGFAFPPSPKLPRAGAPAPSPSPALAWPPEQVSCPHPHPVTLLGLRVLPHNTSPFLPPAAPSRGGTRQHPPYPFPILQRFRNPMDPVPGSLPVPTPKRRRAGAAGRGPRGRDAAVRRRLVRGGVPEDAEIRHFPRQLRGARVSGGATAPRTPPPPRPPTGARSPPSSCRPYGVPLTGTNPPPGALTRPFFRSARCLFAHNPVAVPLRVVPGGGPRWFPGPAVTAATRDAGPGAVPRVPLLRVQH</sequence>
<evidence type="ECO:0000313" key="6">
    <source>
        <dbReference type="Ensembl" id="ENSCMMP00000012028.1"/>
    </source>
</evidence>
<feature type="compositionally biased region" description="Low complexity" evidence="3">
    <location>
        <begin position="171"/>
        <end position="183"/>
    </location>
</feature>
<dbReference type="SUPFAM" id="SSF50044">
    <property type="entry name" value="SH3-domain"/>
    <property type="match status" value="2"/>
</dbReference>
<feature type="region of interest" description="Disordered" evidence="3">
    <location>
        <begin position="524"/>
        <end position="620"/>
    </location>
</feature>
<dbReference type="InterPro" id="IPR035609">
    <property type="entry name" value="Vinexin_SH3_1"/>
</dbReference>
<evidence type="ECO:0000259" key="5">
    <source>
        <dbReference type="PROSITE" id="PS50002"/>
    </source>
</evidence>
<evidence type="ECO:0000256" key="4">
    <source>
        <dbReference type="SAM" id="SignalP"/>
    </source>
</evidence>
<feature type="compositionally biased region" description="Basic and acidic residues" evidence="3">
    <location>
        <begin position="205"/>
        <end position="216"/>
    </location>
</feature>
<feature type="region of interest" description="Disordered" evidence="3">
    <location>
        <begin position="378"/>
        <end position="464"/>
    </location>
</feature>
<keyword evidence="4" id="KW-0732">Signal</keyword>
<feature type="region of interest" description="Disordered" evidence="3">
    <location>
        <begin position="97"/>
        <end position="230"/>
    </location>
</feature>
<dbReference type="Pfam" id="PF07653">
    <property type="entry name" value="SH3_2"/>
    <property type="match status" value="1"/>
</dbReference>
<feature type="compositionally biased region" description="Low complexity" evidence="3">
    <location>
        <begin position="388"/>
        <end position="401"/>
    </location>
</feature>
<dbReference type="PRINTS" id="PR00499">
    <property type="entry name" value="P67PHOX"/>
</dbReference>
<reference evidence="6" key="2">
    <citation type="submission" date="2025-08" db="UniProtKB">
        <authorList>
            <consortium name="Ensembl"/>
        </authorList>
    </citation>
    <scope>IDENTIFICATION</scope>
</reference>
<protein>
    <submittedName>
        <fullName evidence="6">Sorbin and SH3 domain containing 3</fullName>
    </submittedName>
</protein>
<dbReference type="AlphaFoldDB" id="A0A8C3C0E2"/>
<feature type="compositionally biased region" description="Low complexity" evidence="3">
    <location>
        <begin position="451"/>
        <end position="464"/>
    </location>
</feature>
<dbReference type="Ensembl" id="ENSCMMT00000013230.1">
    <property type="protein sequence ID" value="ENSCMMP00000012028.1"/>
    <property type="gene ID" value="ENSCMMG00000007616.1"/>
</dbReference>
<reference evidence="6" key="3">
    <citation type="submission" date="2025-09" db="UniProtKB">
        <authorList>
            <consortium name="Ensembl"/>
        </authorList>
    </citation>
    <scope>IDENTIFICATION</scope>
</reference>
<evidence type="ECO:0000313" key="7">
    <source>
        <dbReference type="Proteomes" id="UP000694556"/>
    </source>
</evidence>
<evidence type="ECO:0000256" key="1">
    <source>
        <dbReference type="ARBA" id="ARBA00022443"/>
    </source>
</evidence>
<keyword evidence="1 2" id="KW-0728">SH3 domain</keyword>
<dbReference type="SMART" id="SM00326">
    <property type="entry name" value="SH3"/>
    <property type="match status" value="2"/>
</dbReference>
<reference evidence="6" key="1">
    <citation type="submission" date="2018-09" db="EMBL/GenBank/DDBJ databases">
        <title>Common duck and Muscovy duck high density SNP chip.</title>
        <authorList>
            <person name="Vignal A."/>
            <person name="Thebault N."/>
            <person name="Warren W.C."/>
        </authorList>
    </citation>
    <scope>NUCLEOTIDE SEQUENCE [LARGE SCALE GENOMIC DNA]</scope>
</reference>
<dbReference type="InterPro" id="IPR050384">
    <property type="entry name" value="Endophilin_SH3RF"/>
</dbReference>
<keyword evidence="7" id="KW-1185">Reference proteome</keyword>
<feature type="domain" description="SH3" evidence="5">
    <location>
        <begin position="238"/>
        <end position="297"/>
    </location>
</feature>
<organism evidence="6 7">
    <name type="scientific">Cairina moschata</name>
    <name type="common">Muscovy duck</name>
    <dbReference type="NCBI Taxonomy" id="8855"/>
    <lineage>
        <taxon>Eukaryota</taxon>
        <taxon>Metazoa</taxon>
        <taxon>Chordata</taxon>
        <taxon>Craniata</taxon>
        <taxon>Vertebrata</taxon>
        <taxon>Euteleostomi</taxon>
        <taxon>Archelosauria</taxon>
        <taxon>Archosauria</taxon>
        <taxon>Dinosauria</taxon>
        <taxon>Saurischia</taxon>
        <taxon>Theropoda</taxon>
        <taxon>Coelurosauria</taxon>
        <taxon>Aves</taxon>
        <taxon>Neognathae</taxon>
        <taxon>Galloanserae</taxon>
        <taxon>Anseriformes</taxon>
        <taxon>Anatidae</taxon>
        <taxon>Anatinae</taxon>
        <taxon>Cairina</taxon>
    </lineage>
</organism>
<dbReference type="Pfam" id="PF00018">
    <property type="entry name" value="SH3_1"/>
    <property type="match status" value="1"/>
</dbReference>
<evidence type="ECO:0000256" key="2">
    <source>
        <dbReference type="PROSITE-ProRule" id="PRU00192"/>
    </source>
</evidence>
<evidence type="ECO:0000256" key="3">
    <source>
        <dbReference type="SAM" id="MobiDB-lite"/>
    </source>
</evidence>
<dbReference type="Gene3D" id="2.30.30.40">
    <property type="entry name" value="SH3 Domains"/>
    <property type="match status" value="2"/>
</dbReference>
<dbReference type="InterPro" id="IPR001452">
    <property type="entry name" value="SH3_domain"/>
</dbReference>
<dbReference type="PANTHER" id="PTHR14167">
    <property type="entry name" value="SH3 DOMAIN-CONTAINING"/>
    <property type="match status" value="1"/>
</dbReference>
<feature type="chain" id="PRO_5034158662" evidence="4">
    <location>
        <begin position="25"/>
        <end position="684"/>
    </location>
</feature>
<dbReference type="PROSITE" id="PS50002">
    <property type="entry name" value="SH3"/>
    <property type="match status" value="2"/>
</dbReference>
<feature type="compositionally biased region" description="Pro residues" evidence="3">
    <location>
        <begin position="525"/>
        <end position="535"/>
    </location>
</feature>
<accession>A0A8C3C0E2</accession>
<feature type="signal peptide" evidence="4">
    <location>
        <begin position="1"/>
        <end position="24"/>
    </location>
</feature>